<comment type="subcellular location">
    <subcellularLocation>
        <location evidence="1">Membrane</location>
        <topology evidence="1">Multi-pass membrane protein</topology>
    </subcellularLocation>
</comment>
<proteinExistence type="inferred from homology"/>
<evidence type="ECO:0000256" key="2">
    <source>
        <dbReference type="ARBA" id="ARBA00006824"/>
    </source>
</evidence>
<name>A0A9W8HWT1_9FUNG</name>
<evidence type="ECO:0000313" key="8">
    <source>
        <dbReference type="Proteomes" id="UP001140094"/>
    </source>
</evidence>
<dbReference type="AlphaFoldDB" id="A0A9W8HWT1"/>
<keyword evidence="5 6" id="KW-0472">Membrane</keyword>
<evidence type="ECO:0000256" key="1">
    <source>
        <dbReference type="ARBA" id="ARBA00004141"/>
    </source>
</evidence>
<accession>A0A9W8HWT1</accession>
<gene>
    <name evidence="7" type="ORF">H4R20_001565</name>
</gene>
<dbReference type="PANTHER" id="PTHR11266">
    <property type="entry name" value="PEROXISOMAL MEMBRANE PROTEIN 2, PXMP2 MPV17"/>
    <property type="match status" value="1"/>
</dbReference>
<feature type="transmembrane region" description="Helical" evidence="6">
    <location>
        <begin position="129"/>
        <end position="146"/>
    </location>
</feature>
<dbReference type="InterPro" id="IPR007248">
    <property type="entry name" value="Mpv17_PMP22"/>
</dbReference>
<evidence type="ECO:0000256" key="6">
    <source>
        <dbReference type="RuleBase" id="RU363053"/>
    </source>
</evidence>
<dbReference type="PANTHER" id="PTHR11266:SF50">
    <property type="entry name" value="VACUOLAR MEMBRANE PROTEIN YOR292C"/>
    <property type="match status" value="1"/>
</dbReference>
<evidence type="ECO:0000256" key="3">
    <source>
        <dbReference type="ARBA" id="ARBA00022692"/>
    </source>
</evidence>
<dbReference type="GO" id="GO:0005739">
    <property type="term" value="C:mitochondrion"/>
    <property type="evidence" value="ECO:0007669"/>
    <property type="project" value="TreeGrafter"/>
</dbReference>
<comment type="caution">
    <text evidence="7">The sequence shown here is derived from an EMBL/GenBank/DDBJ whole genome shotgun (WGS) entry which is preliminary data.</text>
</comment>
<keyword evidence="8" id="KW-1185">Reference proteome</keyword>
<dbReference type="Pfam" id="PF04117">
    <property type="entry name" value="Mpv17_PMP22"/>
    <property type="match status" value="1"/>
</dbReference>
<dbReference type="GO" id="GO:0016020">
    <property type="term" value="C:membrane"/>
    <property type="evidence" value="ECO:0007669"/>
    <property type="project" value="UniProtKB-SubCell"/>
</dbReference>
<evidence type="ECO:0000256" key="4">
    <source>
        <dbReference type="ARBA" id="ARBA00022989"/>
    </source>
</evidence>
<dbReference type="Proteomes" id="UP001140094">
    <property type="component" value="Unassembled WGS sequence"/>
</dbReference>
<comment type="similarity">
    <text evidence="2 6">Belongs to the peroxisomal membrane protein PXMP2/4 family.</text>
</comment>
<dbReference type="OrthoDB" id="10267969at2759"/>
<sequence length="220" mass="24589">MSVFGRIWRDWANRRPLLTLSLTNGAICGIGDTIAQLVAPPPALFQHAEPSKTTPSKIGSAPVQDYSLWRTFRFCIYGCAFGPVAHKWYSLLDRSFPFFKIAHATSAFRWPILAGWVATTGKRVAVDQIFFAPAAVAAFFIGMGLMEGKTFGEIREHLRERYFGALAGNYALWPAAQIVNFSLIPLVYRVPFSGMVGIMWNFYLSWINSRPEKKTTLAAS</sequence>
<evidence type="ECO:0000256" key="5">
    <source>
        <dbReference type="ARBA" id="ARBA00023136"/>
    </source>
</evidence>
<dbReference type="EMBL" id="JANBUO010000162">
    <property type="protein sequence ID" value="KAJ2806758.1"/>
    <property type="molecule type" value="Genomic_DNA"/>
</dbReference>
<protein>
    <submittedName>
        <fullName evidence="7">Uncharacterized protein</fullName>
    </submittedName>
</protein>
<organism evidence="7 8">
    <name type="scientific">Coemansia guatemalensis</name>
    <dbReference type="NCBI Taxonomy" id="2761395"/>
    <lineage>
        <taxon>Eukaryota</taxon>
        <taxon>Fungi</taxon>
        <taxon>Fungi incertae sedis</taxon>
        <taxon>Zoopagomycota</taxon>
        <taxon>Kickxellomycotina</taxon>
        <taxon>Kickxellomycetes</taxon>
        <taxon>Kickxellales</taxon>
        <taxon>Kickxellaceae</taxon>
        <taxon>Coemansia</taxon>
    </lineage>
</organism>
<reference evidence="7" key="1">
    <citation type="submission" date="2022-07" db="EMBL/GenBank/DDBJ databases">
        <title>Phylogenomic reconstructions and comparative analyses of Kickxellomycotina fungi.</title>
        <authorList>
            <person name="Reynolds N.K."/>
            <person name="Stajich J.E."/>
            <person name="Barry K."/>
            <person name="Grigoriev I.V."/>
            <person name="Crous P."/>
            <person name="Smith M.E."/>
        </authorList>
    </citation>
    <scope>NUCLEOTIDE SEQUENCE</scope>
    <source>
        <strain evidence="7">NRRL 1565</strain>
    </source>
</reference>
<keyword evidence="3 6" id="KW-0812">Transmembrane</keyword>
<evidence type="ECO:0000313" key="7">
    <source>
        <dbReference type="EMBL" id="KAJ2806758.1"/>
    </source>
</evidence>
<feature type="transmembrane region" description="Helical" evidence="6">
    <location>
        <begin position="186"/>
        <end position="204"/>
    </location>
</feature>
<keyword evidence="4 6" id="KW-1133">Transmembrane helix</keyword>